<dbReference type="Pfam" id="PF18962">
    <property type="entry name" value="Por_Secre_tail"/>
    <property type="match status" value="1"/>
</dbReference>
<dbReference type="InterPro" id="IPR015943">
    <property type="entry name" value="WD40/YVTN_repeat-like_dom_sf"/>
</dbReference>
<sequence>MKRKLPFYIAALACFFFIQLNAQTTVLSGISNTLGLAVDGDNLYFNDASGFHMIDLTQTTPSVENIFTQSNSNTIGMNVYDNKLYCASEGMDEVFHLDLTETSPSKNTLVSGHTNPEAIIKIGDIIYFCVLNSGSIYQLDTANSTATPQLVLDGLAGPTGMCNVGNKFYVADLYGSGIYSFDITDPANTLTLEVTDIYVTNLVVSGNYIYYLNLAYGDLRKVDLNDPTSIITVHSGLNSPFGIAIQGNTVYYSDAQNIFKTTDNSLLNTSTVTANKLKLYPNPASSVIYVSNLKANTSYSIFSIDGKQVQTGVASPNTPIHLDKLNTGMYIIKTANGLTQKISKL</sequence>
<keyword evidence="1 2" id="KW-0732">Signal</keyword>
<organism evidence="4 5">
    <name type="scientific">Neptunitalea lumnitzerae</name>
    <dbReference type="NCBI Taxonomy" id="2965509"/>
    <lineage>
        <taxon>Bacteria</taxon>
        <taxon>Pseudomonadati</taxon>
        <taxon>Bacteroidota</taxon>
        <taxon>Flavobacteriia</taxon>
        <taxon>Flavobacteriales</taxon>
        <taxon>Flavobacteriaceae</taxon>
        <taxon>Neptunitalea</taxon>
    </lineage>
</organism>
<protein>
    <recommendedName>
        <fullName evidence="3">Secretion system C-terminal sorting domain-containing protein</fullName>
    </recommendedName>
</protein>
<feature type="chain" id="PRO_5046730517" description="Secretion system C-terminal sorting domain-containing protein" evidence="2">
    <location>
        <begin position="23"/>
        <end position="345"/>
    </location>
</feature>
<dbReference type="RefSeq" id="WP_281763523.1">
    <property type="nucleotide sequence ID" value="NZ_BRVO01000001.1"/>
</dbReference>
<evidence type="ECO:0000259" key="3">
    <source>
        <dbReference type="Pfam" id="PF18962"/>
    </source>
</evidence>
<dbReference type="EMBL" id="BRVO01000001">
    <property type="protein sequence ID" value="GLB47859.1"/>
    <property type="molecule type" value="Genomic_DNA"/>
</dbReference>
<dbReference type="SUPFAM" id="SSF50969">
    <property type="entry name" value="YVTN repeat-like/Quinoprotein amine dehydrogenase"/>
    <property type="match status" value="1"/>
</dbReference>
<dbReference type="InterPro" id="IPR026444">
    <property type="entry name" value="Secre_tail"/>
</dbReference>
<dbReference type="NCBIfam" id="TIGR04183">
    <property type="entry name" value="Por_Secre_tail"/>
    <property type="match status" value="1"/>
</dbReference>
<gene>
    <name evidence="4" type="ORF">Y10_02270</name>
</gene>
<evidence type="ECO:0000313" key="5">
    <source>
        <dbReference type="Proteomes" id="UP001143543"/>
    </source>
</evidence>
<comment type="caution">
    <text evidence="4">The sequence shown here is derived from an EMBL/GenBank/DDBJ whole genome shotgun (WGS) entry which is preliminary data.</text>
</comment>
<evidence type="ECO:0000313" key="4">
    <source>
        <dbReference type="EMBL" id="GLB47859.1"/>
    </source>
</evidence>
<evidence type="ECO:0000256" key="1">
    <source>
        <dbReference type="ARBA" id="ARBA00022729"/>
    </source>
</evidence>
<dbReference type="SUPFAM" id="SSF63825">
    <property type="entry name" value="YWTD domain"/>
    <property type="match status" value="1"/>
</dbReference>
<name>A0ABQ5MEQ3_9FLAO</name>
<dbReference type="InterPro" id="IPR011044">
    <property type="entry name" value="Quino_amine_DH_bsu"/>
</dbReference>
<evidence type="ECO:0000256" key="2">
    <source>
        <dbReference type="SAM" id="SignalP"/>
    </source>
</evidence>
<keyword evidence="5" id="KW-1185">Reference proteome</keyword>
<feature type="signal peptide" evidence="2">
    <location>
        <begin position="1"/>
        <end position="22"/>
    </location>
</feature>
<feature type="domain" description="Secretion system C-terminal sorting" evidence="3">
    <location>
        <begin position="279"/>
        <end position="345"/>
    </location>
</feature>
<reference evidence="4" key="1">
    <citation type="submission" date="2022-07" db="EMBL/GenBank/DDBJ databases">
        <title>Taxonomy of Novel Oxalotrophic and Methylotrophic Bacteria.</title>
        <authorList>
            <person name="Sahin N."/>
            <person name="Tani A."/>
        </authorList>
    </citation>
    <scope>NUCLEOTIDE SEQUENCE</scope>
    <source>
        <strain evidence="4">Y10</strain>
    </source>
</reference>
<proteinExistence type="predicted"/>
<dbReference type="Gene3D" id="2.130.10.10">
    <property type="entry name" value="YVTN repeat-like/Quinoprotein amine dehydrogenase"/>
    <property type="match status" value="1"/>
</dbReference>
<dbReference type="Proteomes" id="UP001143543">
    <property type="component" value="Unassembled WGS sequence"/>
</dbReference>
<accession>A0ABQ5MEQ3</accession>